<reference evidence="2 3" key="1">
    <citation type="submission" date="2016-10" db="EMBL/GenBank/DDBJ databases">
        <authorList>
            <person name="de Groot N.N."/>
        </authorList>
    </citation>
    <scope>NUCLEOTIDE SEQUENCE [LARGE SCALE GENOMIC DNA]</scope>
    <source>
        <strain evidence="2 3">DSM 45610</strain>
    </source>
</reference>
<feature type="transmembrane region" description="Helical" evidence="1">
    <location>
        <begin position="12"/>
        <end position="32"/>
    </location>
</feature>
<keyword evidence="3" id="KW-1185">Reference proteome</keyword>
<evidence type="ECO:0000313" key="2">
    <source>
        <dbReference type="EMBL" id="SDX45881.1"/>
    </source>
</evidence>
<accession>A0A1H3BVN5</accession>
<dbReference type="PROSITE" id="PS51257">
    <property type="entry name" value="PROKAR_LIPOPROTEIN"/>
    <property type="match status" value="1"/>
</dbReference>
<dbReference type="AlphaFoldDB" id="A0A1H3BVN5"/>
<proteinExistence type="predicted"/>
<protein>
    <submittedName>
        <fullName evidence="2">Uncharacterized protein</fullName>
    </submittedName>
</protein>
<organism evidence="2 3">
    <name type="scientific">Marininema mesophilum</name>
    <dbReference type="NCBI Taxonomy" id="1048340"/>
    <lineage>
        <taxon>Bacteria</taxon>
        <taxon>Bacillati</taxon>
        <taxon>Bacillota</taxon>
        <taxon>Bacilli</taxon>
        <taxon>Bacillales</taxon>
        <taxon>Thermoactinomycetaceae</taxon>
        <taxon>Marininema</taxon>
    </lineage>
</organism>
<dbReference type="STRING" id="1048340.SAMN05444487_11849"/>
<dbReference type="EMBL" id="FNNQ01000018">
    <property type="protein sequence ID" value="SDX45881.1"/>
    <property type="molecule type" value="Genomic_DNA"/>
</dbReference>
<dbReference type="Proteomes" id="UP000198534">
    <property type="component" value="Unassembled WGS sequence"/>
</dbReference>
<keyword evidence="1" id="KW-1133">Transmembrane helix</keyword>
<name>A0A1H3BVN5_9BACL</name>
<evidence type="ECO:0000313" key="3">
    <source>
        <dbReference type="Proteomes" id="UP000198534"/>
    </source>
</evidence>
<sequence length="34" mass="3798">MKMDLEDWLDIIVSGAAFIGLVVVWTVLLILYGC</sequence>
<keyword evidence="1" id="KW-0472">Membrane</keyword>
<evidence type="ECO:0000256" key="1">
    <source>
        <dbReference type="SAM" id="Phobius"/>
    </source>
</evidence>
<keyword evidence="1" id="KW-0812">Transmembrane</keyword>
<gene>
    <name evidence="2" type="ORF">SAMN05444487_11849</name>
</gene>